<dbReference type="CDD" id="cd11579">
    <property type="entry name" value="Glyco_tran_WbsX"/>
    <property type="match status" value="1"/>
</dbReference>
<reference evidence="1" key="2">
    <citation type="journal article" date="2021" name="PeerJ">
        <title>Extensive microbial diversity within the chicken gut microbiome revealed by metagenomics and culture.</title>
        <authorList>
            <person name="Gilroy R."/>
            <person name="Ravi A."/>
            <person name="Getino M."/>
            <person name="Pursley I."/>
            <person name="Horton D.L."/>
            <person name="Alikhan N.F."/>
            <person name="Baker D."/>
            <person name="Gharbi K."/>
            <person name="Hall N."/>
            <person name="Watson M."/>
            <person name="Adriaenssens E.M."/>
            <person name="Foster-Nyarko E."/>
            <person name="Jarju S."/>
            <person name="Secka A."/>
            <person name="Antonio M."/>
            <person name="Oren A."/>
            <person name="Chaudhuri R.R."/>
            <person name="La Ragione R."/>
            <person name="Hildebrand F."/>
            <person name="Pallen M.J."/>
        </authorList>
    </citation>
    <scope>NUCLEOTIDE SEQUENCE</scope>
    <source>
        <strain evidence="1">ChiHecec2B26-709</strain>
    </source>
</reference>
<keyword evidence="1" id="KW-0378">Hydrolase</keyword>
<dbReference type="AlphaFoldDB" id="A0A9D1GMK1"/>
<accession>A0A9D1GMK1</accession>
<dbReference type="InterPro" id="IPR032719">
    <property type="entry name" value="WbsX"/>
</dbReference>
<dbReference type="Proteomes" id="UP000886881">
    <property type="component" value="Unassembled WGS sequence"/>
</dbReference>
<protein>
    <submittedName>
        <fullName evidence="1">Glycoside hydrolase family 99-like domain-containing protein</fullName>
    </submittedName>
</protein>
<comment type="caution">
    <text evidence="1">The sequence shown here is derived from an EMBL/GenBank/DDBJ whole genome shotgun (WGS) entry which is preliminary data.</text>
</comment>
<dbReference type="Gene3D" id="3.20.20.80">
    <property type="entry name" value="Glycosidases"/>
    <property type="match status" value="1"/>
</dbReference>
<evidence type="ECO:0000313" key="1">
    <source>
        <dbReference type="EMBL" id="HIT46723.1"/>
    </source>
</evidence>
<organism evidence="1 2">
    <name type="scientific">Candidatus Cryptobacteroides merdipullorum</name>
    <dbReference type="NCBI Taxonomy" id="2840771"/>
    <lineage>
        <taxon>Bacteria</taxon>
        <taxon>Pseudomonadati</taxon>
        <taxon>Bacteroidota</taxon>
        <taxon>Bacteroidia</taxon>
        <taxon>Bacteroidales</taxon>
        <taxon>Candidatus Cryptobacteroides</taxon>
    </lineage>
</organism>
<name>A0A9D1GMK1_9BACT</name>
<dbReference type="PANTHER" id="PTHR41244:SF1">
    <property type="entry name" value="GLYCOSYLTRANSFERASE"/>
    <property type="match status" value="1"/>
</dbReference>
<dbReference type="PANTHER" id="PTHR41244">
    <property type="entry name" value="RHAMNAN SYNTHESIS F"/>
    <property type="match status" value="1"/>
</dbReference>
<gene>
    <name evidence="1" type="ORF">IAC35_02560</name>
</gene>
<reference evidence="1" key="1">
    <citation type="submission" date="2020-10" db="EMBL/GenBank/DDBJ databases">
        <authorList>
            <person name="Gilroy R."/>
        </authorList>
    </citation>
    <scope>NUCLEOTIDE SEQUENCE</scope>
    <source>
        <strain evidence="1">ChiHecec2B26-709</strain>
    </source>
</reference>
<dbReference type="Pfam" id="PF14307">
    <property type="entry name" value="Glyco_tran_WbsX"/>
    <property type="match status" value="1"/>
</dbReference>
<evidence type="ECO:0000313" key="2">
    <source>
        <dbReference type="Proteomes" id="UP000886881"/>
    </source>
</evidence>
<proteinExistence type="predicted"/>
<dbReference type="EMBL" id="DVLC01000049">
    <property type="protein sequence ID" value="HIT46723.1"/>
    <property type="molecule type" value="Genomic_DNA"/>
</dbReference>
<sequence length="364" mass="43168">MKRIIAIYLPQYHPFTENDEWWGKGFTEWTNVAKARPLFRGHYQPHLPADLGFYDLRVPETMQAQADLAGEHGIYGFCYYHYWFNGHLLMERPINDMLRSGKPDFPFMLCWANENWTRAWDGGDRQILIRQTYSAEDDVAHINYLLDNVLCDRRYIRVDGRPVIAIYRSSLFPDIAKSMGIWRAEARKRGVDLYICRFEAFGEVVTDLESVGFDAAVEFPPHDIIPLLWKYRHFRYSVNNFWRRKFGHALTLDRFRYEWYVEERLASAAVRPDYKRYSCILPMWDNSPRKGRESFVMTGSTPALYKKLLKGMLASFEPYSREENLFFINAWNEWAEGNHLEPDQRWGRQYLEATKEAADEDSRA</sequence>
<dbReference type="GO" id="GO:0016787">
    <property type="term" value="F:hydrolase activity"/>
    <property type="evidence" value="ECO:0007669"/>
    <property type="project" value="UniProtKB-KW"/>
</dbReference>